<evidence type="ECO:0000256" key="4">
    <source>
        <dbReference type="ARBA" id="ARBA00022989"/>
    </source>
</evidence>
<proteinExistence type="predicted"/>
<comment type="catalytic activity">
    <reaction evidence="8">
        <text>Mg(2+)(in) = Mg(2+)(out)</text>
        <dbReference type="Rhea" id="RHEA:29827"/>
        <dbReference type="ChEBI" id="CHEBI:18420"/>
    </reaction>
</comment>
<keyword evidence="4 10" id="KW-1133">Transmembrane helix</keyword>
<feature type="region of interest" description="Disordered" evidence="9">
    <location>
        <begin position="1631"/>
        <end position="1664"/>
    </location>
</feature>
<feature type="transmembrane region" description="Helical" evidence="10">
    <location>
        <begin position="877"/>
        <end position="896"/>
    </location>
</feature>
<feature type="transmembrane region" description="Helical" evidence="10">
    <location>
        <begin position="944"/>
        <end position="962"/>
    </location>
</feature>
<evidence type="ECO:0000259" key="12">
    <source>
        <dbReference type="Pfam" id="PF16519"/>
    </source>
</evidence>
<dbReference type="GO" id="GO:0005261">
    <property type="term" value="F:monoatomic cation channel activity"/>
    <property type="evidence" value="ECO:0007669"/>
    <property type="project" value="UniProtKB-ARBA"/>
</dbReference>
<dbReference type="GO" id="GO:0051262">
    <property type="term" value="P:protein tetramerization"/>
    <property type="evidence" value="ECO:0007669"/>
    <property type="project" value="InterPro"/>
</dbReference>
<dbReference type="InterPro" id="IPR041491">
    <property type="entry name" value="TRPM_SLOG"/>
</dbReference>
<dbReference type="Gene3D" id="1.20.5.1010">
    <property type="entry name" value="TRPM, tetramerisation domain"/>
    <property type="match status" value="1"/>
</dbReference>
<name>A0A9D3SGY2_9TELE</name>
<dbReference type="OrthoDB" id="301415at2759"/>
<keyword evidence="6 10" id="KW-0472">Membrane</keyword>
<dbReference type="InterPro" id="IPR032415">
    <property type="entry name" value="TRPM_tetra"/>
</dbReference>
<evidence type="ECO:0000256" key="1">
    <source>
        <dbReference type="ARBA" id="ARBA00004141"/>
    </source>
</evidence>
<evidence type="ECO:0000256" key="8">
    <source>
        <dbReference type="ARBA" id="ARBA00034269"/>
    </source>
</evidence>
<accession>A0A9D3SGY2</accession>
<evidence type="ECO:0000256" key="10">
    <source>
        <dbReference type="SAM" id="Phobius"/>
    </source>
</evidence>
<evidence type="ECO:0000259" key="14">
    <source>
        <dbReference type="Pfam" id="PF25508"/>
    </source>
</evidence>
<keyword evidence="5" id="KW-0406">Ion transport</keyword>
<dbReference type="Pfam" id="PF00520">
    <property type="entry name" value="Ion_trans"/>
    <property type="match status" value="1"/>
</dbReference>
<evidence type="ECO:0000256" key="6">
    <source>
        <dbReference type="ARBA" id="ARBA00023136"/>
    </source>
</evidence>
<dbReference type="InterPro" id="IPR057366">
    <property type="entry name" value="TRPM-like"/>
</dbReference>
<dbReference type="InterPro" id="IPR037162">
    <property type="entry name" value="TRPM_tetra_sf"/>
</dbReference>
<dbReference type="InterPro" id="IPR050927">
    <property type="entry name" value="TRPM"/>
</dbReference>
<feature type="transmembrane region" description="Helical" evidence="10">
    <location>
        <begin position="974"/>
        <end position="992"/>
    </location>
</feature>
<evidence type="ECO:0000256" key="5">
    <source>
        <dbReference type="ARBA" id="ARBA00023065"/>
    </source>
</evidence>
<dbReference type="Pfam" id="PF18139">
    <property type="entry name" value="LSDAT_euk"/>
    <property type="match status" value="1"/>
</dbReference>
<dbReference type="GO" id="GO:0030001">
    <property type="term" value="P:metal ion transport"/>
    <property type="evidence" value="ECO:0007669"/>
    <property type="project" value="TreeGrafter"/>
</dbReference>
<feature type="domain" description="TRPM SLOG" evidence="13">
    <location>
        <begin position="132"/>
        <end position="397"/>
    </location>
</feature>
<comment type="subcellular location">
    <subcellularLocation>
        <location evidence="1">Membrane</location>
        <topology evidence="1">Multi-pass membrane protein</topology>
    </subcellularLocation>
</comment>
<evidence type="ECO:0000259" key="13">
    <source>
        <dbReference type="Pfam" id="PF18139"/>
    </source>
</evidence>
<feature type="domain" description="TRPM-like" evidence="14">
    <location>
        <begin position="452"/>
        <end position="742"/>
    </location>
</feature>
<evidence type="ECO:0000259" key="11">
    <source>
        <dbReference type="Pfam" id="PF00520"/>
    </source>
</evidence>
<evidence type="ECO:0000256" key="3">
    <source>
        <dbReference type="ARBA" id="ARBA00022692"/>
    </source>
</evidence>
<reference evidence="15 16" key="1">
    <citation type="submission" date="2021-06" db="EMBL/GenBank/DDBJ databases">
        <title>Chromosome-level genome assembly of the red-tail catfish (Hemibagrus wyckioides).</title>
        <authorList>
            <person name="Shao F."/>
        </authorList>
    </citation>
    <scope>NUCLEOTIDE SEQUENCE [LARGE SCALE GENOMIC DNA]</scope>
    <source>
        <strain evidence="15">EC202008001</strain>
        <tissue evidence="15">Blood</tissue>
    </source>
</reference>
<evidence type="ECO:0000313" key="16">
    <source>
        <dbReference type="Proteomes" id="UP000824219"/>
    </source>
</evidence>
<keyword evidence="3 10" id="KW-0812">Transmembrane</keyword>
<sequence length="1760" mass="199716">MWGPFPDAGNGQLDAPRPLNWTIRKLCHAAFLPSVRLLKAQKSWIERAFSKRECVHIIVSAKDPHRCCCGRLIGQHVGLPPSISSNQNDRSERALKSDSLPEKWSISKHTQLSPTDAFGTIEFQGGGHSNKAMYVRVSYDTKADLLLHLMTKEWQLELPKLLISVHGGLQNFELQPKLKQVFGKGLIKAAMTTGAWIFTGGVNTGVIRHVGDALKDHASKSRGKICTIGIAPWGIVENQEDLVGKDVVRPYQTMSNPLSKLTVLNSLHSHFILADNGTTGKYGAEVKLRRQLEKHISLQKINTRIGQGVPVVALIVEGGPNVISIVLEYLRDTPPVPVVVCDGSGRASDILAFGHKYSEEGGLINESLRDQLLVTIQKTFTYSRTQAQHLFIILMECMKKKELITVFRMGSEGHQDIDLAILTALLKGANASAPDQLSLALAWNRVDIARSQIFIYGQQWPVGSLEQAMLDALVLDRVDFVKLLIENGVSMHRFLTLSRLEELYNTRHGPSNTLYHLVRDVKKQEYPGFSWIYLKGNLPPDYRISLIDIGLVIEYLMGGAYRCNYTRKRFRTLYHNLFGPKRPKALKLLGMEDDMPIRRGRQKTTRKREEEVDIDLDDPEINHFPFPFHELMVWAVLMKRQKMALFFWQHGEEAMAKALVACKLCKAMAHEASENDMVDDISQELNHNSREFGQLAVELLDQSYKQDEQMAMKLLTYELKNWSNATCLQLAVAAKHRDFIAHTCSQMLLTDMWMGRLRMRKNSGLKVILGLLLPPSILSLEFKNKDEMSYMPQEQEAYLQEKDSDEADKPAKDKEEEDMEFTVRAYCEAQYNSVAMLGNVSSEVSRKKEVEEAQNRHRLIPVGRKIYEFYNAPIVKFWFHTMAYVGYLMLFNYIVLVKMDLWPSPQEWIVIAYIFTNGIEKMREILMSEPGKLLQKVKVWLQEYWNITDLMAILIFSIGMVLRLQEPPLMSYGRVIYCVNIIYWYIRLLDIFGVNKYLGPYVMMIGKMMIDMMYFVIIMLVVLMSFGVARQAILNPNEDPSWMLARNIFFMPYWMIYGEVFADQIDHVNSRKLQNRLNEKLWLVENYVRTQGSGRNTGPSHIAPCGQNITTEDGAIVLQPPCKTGAWIVPAIMACYLLVANILLVNLLIAVFNNTFFEVKSISNQVWKFQRYQLIMTFHERPVLPPPLIIFSHMTMVLKHLCCRWRKHDDDERDFGLKLFITEDELKKVHDFEEQCIEEYFREKDDRFNSSNDERIRVTSERVENMAMRLEEVNEREHFMKASLQTVDIRLAQMEELIGRMAVALERVTGVERPEVNKARSRTSSDCTDTNYILRQSSFNSQEGNTYRLQESMEQGGEESISPTSPTALAPRVRSHSFYMGHSSRDRCGTDRVEGFFKERSLSLHRANSSQSVASGAAGKESKPAQLNTLYVQQQHRPSSCIDIYVSTTEEAQPQESFLEPIRIPQSIARDSTPHTEIMEAVLSGERDYHCRAGVSERQPDGTVLFEDSAAADLSLCTTHLPPDALPPWDTEPSPPPSAGILERSKSSRFLSAAGPLFLDEAPMVKSHSLMFMPRTYYGGMGMQVKAAEYTSITDCIDTRCVSTSYPVPERSDSPGGSFTFEKPQELCASHPERDAELSHAESDPEEPTEGSGETSKPCSSGGGGMGVDLALGLALGPFCTPASRLERANSCSSSEDSHSNVYARKSFSISERMDKGRARNPFQRSKSGMRPDSKTDTLSLRRMAKPSAFQSFDGRHNYT</sequence>
<dbReference type="GO" id="GO:0005886">
    <property type="term" value="C:plasma membrane"/>
    <property type="evidence" value="ECO:0007669"/>
    <property type="project" value="TreeGrafter"/>
</dbReference>
<evidence type="ECO:0008006" key="17">
    <source>
        <dbReference type="Google" id="ProtNLM"/>
    </source>
</evidence>
<keyword evidence="16" id="KW-1185">Reference proteome</keyword>
<evidence type="ECO:0000256" key="9">
    <source>
        <dbReference type="SAM" id="MobiDB-lite"/>
    </source>
</evidence>
<dbReference type="PANTHER" id="PTHR13800:SF7">
    <property type="entry name" value="TRANSIENT RECEPTOR POTENTIAL CATION CHANNEL SUBFAMILY M MEMBER 3"/>
    <property type="match status" value="1"/>
</dbReference>
<feature type="domain" description="TRPM tetramerisation" evidence="12">
    <location>
        <begin position="1253"/>
        <end position="1307"/>
    </location>
</feature>
<evidence type="ECO:0000313" key="15">
    <source>
        <dbReference type="EMBL" id="KAG7318574.1"/>
    </source>
</evidence>
<evidence type="ECO:0000256" key="2">
    <source>
        <dbReference type="ARBA" id="ARBA00022448"/>
    </source>
</evidence>
<dbReference type="Pfam" id="PF25508">
    <property type="entry name" value="TRPM2"/>
    <property type="match status" value="1"/>
</dbReference>
<dbReference type="EMBL" id="JAHKSW010000022">
    <property type="protein sequence ID" value="KAG7318574.1"/>
    <property type="molecule type" value="Genomic_DNA"/>
</dbReference>
<dbReference type="PANTHER" id="PTHR13800">
    <property type="entry name" value="TRANSIENT RECEPTOR POTENTIAL CATION CHANNEL, SUBFAMILY M, MEMBER 6"/>
    <property type="match status" value="1"/>
</dbReference>
<comment type="caution">
    <text evidence="15">The sequence shown here is derived from an EMBL/GenBank/DDBJ whole genome shotgun (WGS) entry which is preliminary data.</text>
</comment>
<dbReference type="Pfam" id="PF16519">
    <property type="entry name" value="TRPM_tetra"/>
    <property type="match status" value="1"/>
</dbReference>
<keyword evidence="2" id="KW-0813">Transport</keyword>
<gene>
    <name evidence="15" type="ORF">KOW79_018329</name>
</gene>
<evidence type="ECO:0000256" key="7">
    <source>
        <dbReference type="ARBA" id="ARBA00023303"/>
    </source>
</evidence>
<dbReference type="InterPro" id="IPR005821">
    <property type="entry name" value="Ion_trans_dom"/>
</dbReference>
<feature type="compositionally biased region" description="Basic and acidic residues" evidence="9">
    <location>
        <begin position="799"/>
        <end position="814"/>
    </location>
</feature>
<dbReference type="Proteomes" id="UP000824219">
    <property type="component" value="Linkage Group LG22"/>
</dbReference>
<feature type="compositionally biased region" description="Basic and acidic residues" evidence="9">
    <location>
        <begin position="1631"/>
        <end position="1643"/>
    </location>
</feature>
<feature type="region of interest" description="Disordered" evidence="9">
    <location>
        <begin position="793"/>
        <end position="817"/>
    </location>
</feature>
<feature type="region of interest" description="Disordered" evidence="9">
    <location>
        <begin position="1349"/>
        <end position="1369"/>
    </location>
</feature>
<protein>
    <recommendedName>
        <fullName evidence="17">Transient receptor potential cation channel subfamily M member 3</fullName>
    </recommendedName>
</protein>
<feature type="region of interest" description="Disordered" evidence="9">
    <location>
        <begin position="1708"/>
        <end position="1760"/>
    </location>
</feature>
<feature type="domain" description="Ion transport" evidence="11">
    <location>
        <begin position="886"/>
        <end position="1161"/>
    </location>
</feature>
<organism evidence="15 16">
    <name type="scientific">Hemibagrus wyckioides</name>
    <dbReference type="NCBI Taxonomy" id="337641"/>
    <lineage>
        <taxon>Eukaryota</taxon>
        <taxon>Metazoa</taxon>
        <taxon>Chordata</taxon>
        <taxon>Craniata</taxon>
        <taxon>Vertebrata</taxon>
        <taxon>Euteleostomi</taxon>
        <taxon>Actinopterygii</taxon>
        <taxon>Neopterygii</taxon>
        <taxon>Teleostei</taxon>
        <taxon>Ostariophysi</taxon>
        <taxon>Siluriformes</taxon>
        <taxon>Bagridae</taxon>
        <taxon>Hemibagrus</taxon>
    </lineage>
</organism>
<feature type="transmembrane region" description="Helical" evidence="10">
    <location>
        <begin position="1013"/>
        <end position="1033"/>
    </location>
</feature>
<feature type="transmembrane region" description="Helical" evidence="10">
    <location>
        <begin position="1127"/>
        <end position="1152"/>
    </location>
</feature>
<keyword evidence="7" id="KW-0407">Ion channel</keyword>